<dbReference type="Proteomes" id="UP000324800">
    <property type="component" value="Unassembled WGS sequence"/>
</dbReference>
<name>A0A5J4X7C5_9EUKA</name>
<accession>A0A5J4X7C5</accession>
<gene>
    <name evidence="1" type="ORF">EZS28_001319</name>
</gene>
<reference evidence="1 2" key="1">
    <citation type="submission" date="2019-03" db="EMBL/GenBank/DDBJ databases">
        <title>Single cell metagenomics reveals metabolic interactions within the superorganism composed of flagellate Streblomastix strix and complex community of Bacteroidetes bacteria on its surface.</title>
        <authorList>
            <person name="Treitli S.C."/>
            <person name="Kolisko M."/>
            <person name="Husnik F."/>
            <person name="Keeling P."/>
            <person name="Hampl V."/>
        </authorList>
    </citation>
    <scope>NUCLEOTIDE SEQUENCE [LARGE SCALE GENOMIC DNA]</scope>
    <source>
        <strain evidence="1">ST1C</strain>
    </source>
</reference>
<proteinExistence type="predicted"/>
<sequence>MNISAPQDSSIRVEIVFKLSGLHPLRSPQCQFIRREGIPQPVSRRWEMLAASMMNQSGKVSSVSGSIGGQNTGIGSGLSTGASLASAASVLVANKQQHMKCQKHNATDAKRNFTAAVYRNGFILLRKQHVLIVHDLSILEENIEEEGTTEDIEVHVFDIMDPYIHDSYAQVNIIKKYVINPHIEYLL</sequence>
<evidence type="ECO:0000313" key="1">
    <source>
        <dbReference type="EMBL" id="KAA6403150.1"/>
    </source>
</evidence>
<dbReference type="AlphaFoldDB" id="A0A5J4X7C5"/>
<comment type="caution">
    <text evidence="1">The sequence shown here is derived from an EMBL/GenBank/DDBJ whole genome shotgun (WGS) entry which is preliminary data.</text>
</comment>
<evidence type="ECO:0000313" key="2">
    <source>
        <dbReference type="Proteomes" id="UP000324800"/>
    </source>
</evidence>
<dbReference type="EMBL" id="SNRW01000133">
    <property type="protein sequence ID" value="KAA6403150.1"/>
    <property type="molecule type" value="Genomic_DNA"/>
</dbReference>
<organism evidence="1 2">
    <name type="scientific">Streblomastix strix</name>
    <dbReference type="NCBI Taxonomy" id="222440"/>
    <lineage>
        <taxon>Eukaryota</taxon>
        <taxon>Metamonada</taxon>
        <taxon>Preaxostyla</taxon>
        <taxon>Oxymonadida</taxon>
        <taxon>Streblomastigidae</taxon>
        <taxon>Streblomastix</taxon>
    </lineage>
</organism>
<protein>
    <submittedName>
        <fullName evidence="1">Uncharacterized protein</fullName>
    </submittedName>
</protein>